<protein>
    <submittedName>
        <fullName evidence="2">Uncharacterized protein</fullName>
    </submittedName>
</protein>
<name>A0AAV9JER2_9PEZI</name>
<dbReference type="AlphaFoldDB" id="A0AAV9JER2"/>
<evidence type="ECO:0000313" key="2">
    <source>
        <dbReference type="EMBL" id="KAK4543723.1"/>
    </source>
</evidence>
<comment type="caution">
    <text evidence="2">The sequence shown here is derived from an EMBL/GenBank/DDBJ whole genome shotgun (WGS) entry which is preliminary data.</text>
</comment>
<feature type="region of interest" description="Disordered" evidence="1">
    <location>
        <begin position="192"/>
        <end position="242"/>
    </location>
</feature>
<gene>
    <name evidence="2" type="ORF">LTR36_005368</name>
</gene>
<feature type="compositionally biased region" description="Basic and acidic residues" evidence="1">
    <location>
        <begin position="198"/>
        <end position="210"/>
    </location>
</feature>
<evidence type="ECO:0000313" key="3">
    <source>
        <dbReference type="Proteomes" id="UP001324427"/>
    </source>
</evidence>
<reference evidence="2 3" key="1">
    <citation type="submission" date="2021-11" db="EMBL/GenBank/DDBJ databases">
        <title>Black yeast isolated from Biological Soil Crust.</title>
        <authorList>
            <person name="Kurbessoian T."/>
        </authorList>
    </citation>
    <scope>NUCLEOTIDE SEQUENCE [LARGE SCALE GENOMIC DNA]</scope>
    <source>
        <strain evidence="2 3">CCFEE 5522</strain>
    </source>
</reference>
<dbReference type="EMBL" id="JAVFHQ010000030">
    <property type="protein sequence ID" value="KAK4543723.1"/>
    <property type="molecule type" value="Genomic_DNA"/>
</dbReference>
<sequence length="242" mass="26676">MTRDVRWLDDKDLYQFAVLDGLWEEQLVQQAMDDVMAEELLPELYDNISYSLPSTVPTPQAISMPPPKVPENRFVLIGPQRLPSIRAANNAAAPAATAVPSNTLVRNTVRNPIIINVDDDEVEEIINPNHGRGQGNKPLRANASPVPNLRTITLMADIFNTLSEMHSEGGLLTAMNAKSGLFDQLKPMLLPELEEEEERRPTKRSSEIPARKGIYGGASSSGGKKYSAKSDTGTARIRMIRC</sequence>
<organism evidence="2 3">
    <name type="scientific">Oleoguttula mirabilis</name>
    <dbReference type="NCBI Taxonomy" id="1507867"/>
    <lineage>
        <taxon>Eukaryota</taxon>
        <taxon>Fungi</taxon>
        <taxon>Dikarya</taxon>
        <taxon>Ascomycota</taxon>
        <taxon>Pezizomycotina</taxon>
        <taxon>Dothideomycetes</taxon>
        <taxon>Dothideomycetidae</taxon>
        <taxon>Mycosphaerellales</taxon>
        <taxon>Teratosphaeriaceae</taxon>
        <taxon>Oleoguttula</taxon>
    </lineage>
</organism>
<keyword evidence="3" id="KW-1185">Reference proteome</keyword>
<evidence type="ECO:0000256" key="1">
    <source>
        <dbReference type="SAM" id="MobiDB-lite"/>
    </source>
</evidence>
<proteinExistence type="predicted"/>
<dbReference type="Proteomes" id="UP001324427">
    <property type="component" value="Unassembled WGS sequence"/>
</dbReference>
<accession>A0AAV9JER2</accession>